<organism evidence="2 3">
    <name type="scientific">Batillaria attramentaria</name>
    <dbReference type="NCBI Taxonomy" id="370345"/>
    <lineage>
        <taxon>Eukaryota</taxon>
        <taxon>Metazoa</taxon>
        <taxon>Spiralia</taxon>
        <taxon>Lophotrochozoa</taxon>
        <taxon>Mollusca</taxon>
        <taxon>Gastropoda</taxon>
        <taxon>Caenogastropoda</taxon>
        <taxon>Sorbeoconcha</taxon>
        <taxon>Cerithioidea</taxon>
        <taxon>Batillariidae</taxon>
        <taxon>Batillaria</taxon>
    </lineage>
</organism>
<dbReference type="AlphaFoldDB" id="A0ABD0LT94"/>
<dbReference type="EMBL" id="JACVVK020000024">
    <property type="protein sequence ID" value="KAK7502765.1"/>
    <property type="molecule type" value="Genomic_DNA"/>
</dbReference>
<keyword evidence="3" id="KW-1185">Reference proteome</keyword>
<feature type="region of interest" description="Disordered" evidence="1">
    <location>
        <begin position="26"/>
        <end position="51"/>
    </location>
</feature>
<accession>A0ABD0LT94</accession>
<name>A0ABD0LT94_9CAEN</name>
<dbReference type="Proteomes" id="UP001519460">
    <property type="component" value="Unassembled WGS sequence"/>
</dbReference>
<proteinExistence type="predicted"/>
<reference evidence="2 3" key="1">
    <citation type="journal article" date="2023" name="Sci. Data">
        <title>Genome assembly of the Korean intertidal mud-creeper Batillaria attramentaria.</title>
        <authorList>
            <person name="Patra A.K."/>
            <person name="Ho P.T."/>
            <person name="Jun S."/>
            <person name="Lee S.J."/>
            <person name="Kim Y."/>
            <person name="Won Y.J."/>
        </authorList>
    </citation>
    <scope>NUCLEOTIDE SEQUENCE [LARGE SCALE GENOMIC DNA]</scope>
    <source>
        <strain evidence="2">Wonlab-2016</strain>
    </source>
</reference>
<evidence type="ECO:0000313" key="3">
    <source>
        <dbReference type="Proteomes" id="UP001519460"/>
    </source>
</evidence>
<sequence length="113" mass="12204">MLAMTGVKPAAPVTFLTPRSVMEDRLLSSPPHKHTTHHSTSTVTANPGIVVGHTPPSPAVPSILYEQKGSTSLPRYEFLFMVWLFYVHDSCGVACCFPPPQHHVGVGETAALQ</sequence>
<gene>
    <name evidence="2" type="ORF">BaRGS_00006015</name>
</gene>
<protein>
    <submittedName>
        <fullName evidence="2">Uncharacterized protein</fullName>
    </submittedName>
</protein>
<comment type="caution">
    <text evidence="2">The sequence shown here is derived from an EMBL/GenBank/DDBJ whole genome shotgun (WGS) entry which is preliminary data.</text>
</comment>
<evidence type="ECO:0000313" key="2">
    <source>
        <dbReference type="EMBL" id="KAK7502765.1"/>
    </source>
</evidence>
<evidence type="ECO:0000256" key="1">
    <source>
        <dbReference type="SAM" id="MobiDB-lite"/>
    </source>
</evidence>